<proteinExistence type="predicted"/>
<accession>A0A9D4PD19</accession>
<keyword evidence="1" id="KW-1133">Transmembrane helix</keyword>
<name>A0A9D4PD19_RHISA</name>
<organism evidence="2 3">
    <name type="scientific">Rhipicephalus sanguineus</name>
    <name type="common">Brown dog tick</name>
    <name type="synonym">Ixodes sanguineus</name>
    <dbReference type="NCBI Taxonomy" id="34632"/>
    <lineage>
        <taxon>Eukaryota</taxon>
        <taxon>Metazoa</taxon>
        <taxon>Ecdysozoa</taxon>
        <taxon>Arthropoda</taxon>
        <taxon>Chelicerata</taxon>
        <taxon>Arachnida</taxon>
        <taxon>Acari</taxon>
        <taxon>Parasitiformes</taxon>
        <taxon>Ixodida</taxon>
        <taxon>Ixodoidea</taxon>
        <taxon>Ixodidae</taxon>
        <taxon>Rhipicephalinae</taxon>
        <taxon>Rhipicephalus</taxon>
        <taxon>Rhipicephalus</taxon>
    </lineage>
</organism>
<comment type="caution">
    <text evidence="2">The sequence shown here is derived from an EMBL/GenBank/DDBJ whole genome shotgun (WGS) entry which is preliminary data.</text>
</comment>
<dbReference type="EMBL" id="JABSTV010001254">
    <property type="protein sequence ID" value="KAH7938741.1"/>
    <property type="molecule type" value="Genomic_DNA"/>
</dbReference>
<evidence type="ECO:0000313" key="3">
    <source>
        <dbReference type="Proteomes" id="UP000821837"/>
    </source>
</evidence>
<keyword evidence="1" id="KW-0812">Transmembrane</keyword>
<dbReference type="AlphaFoldDB" id="A0A9D4PD19"/>
<dbReference type="Proteomes" id="UP000821837">
    <property type="component" value="Chromosome 8"/>
</dbReference>
<feature type="transmembrane region" description="Helical" evidence="1">
    <location>
        <begin position="133"/>
        <end position="153"/>
    </location>
</feature>
<protein>
    <submittedName>
        <fullName evidence="2">Uncharacterized protein</fullName>
    </submittedName>
</protein>
<evidence type="ECO:0000313" key="2">
    <source>
        <dbReference type="EMBL" id="KAH7938741.1"/>
    </source>
</evidence>
<reference evidence="2" key="2">
    <citation type="submission" date="2021-09" db="EMBL/GenBank/DDBJ databases">
        <authorList>
            <person name="Jia N."/>
            <person name="Wang J."/>
            <person name="Shi W."/>
            <person name="Du L."/>
            <person name="Sun Y."/>
            <person name="Zhan W."/>
            <person name="Jiang J."/>
            <person name="Wang Q."/>
            <person name="Zhang B."/>
            <person name="Ji P."/>
            <person name="Sakyi L.B."/>
            <person name="Cui X."/>
            <person name="Yuan T."/>
            <person name="Jiang B."/>
            <person name="Yang W."/>
            <person name="Lam T.T.-Y."/>
            <person name="Chang Q."/>
            <person name="Ding S."/>
            <person name="Wang X."/>
            <person name="Zhu J."/>
            <person name="Ruan X."/>
            <person name="Zhao L."/>
            <person name="Wei J."/>
            <person name="Que T."/>
            <person name="Du C."/>
            <person name="Cheng J."/>
            <person name="Dai P."/>
            <person name="Han X."/>
            <person name="Huang E."/>
            <person name="Gao Y."/>
            <person name="Liu J."/>
            <person name="Shao H."/>
            <person name="Ye R."/>
            <person name="Li L."/>
            <person name="Wei W."/>
            <person name="Wang X."/>
            <person name="Wang C."/>
            <person name="Huo Q."/>
            <person name="Li W."/>
            <person name="Guo W."/>
            <person name="Chen H."/>
            <person name="Chen S."/>
            <person name="Zhou L."/>
            <person name="Zhou L."/>
            <person name="Ni X."/>
            <person name="Tian J."/>
            <person name="Zhou Y."/>
            <person name="Sheng Y."/>
            <person name="Liu T."/>
            <person name="Pan Y."/>
            <person name="Xia L."/>
            <person name="Li J."/>
            <person name="Zhao F."/>
            <person name="Cao W."/>
        </authorList>
    </citation>
    <scope>NUCLEOTIDE SEQUENCE</scope>
    <source>
        <strain evidence="2">Rsan-2018</strain>
        <tissue evidence="2">Larvae</tissue>
    </source>
</reference>
<keyword evidence="3" id="KW-1185">Reference proteome</keyword>
<keyword evidence="1" id="KW-0472">Membrane</keyword>
<sequence length="184" mass="20655">MCTPGWFERVIGALRSRFAYRRRAGLHKVLKITTKHVTNTINPAIVVNINERKPVGAVDSTCSLAEAKVLWYLRLSRLFGCLFISNLSGKTLSNAVATWKTPYVIYAALWLWIAFVHRGIHMLSITSLGFSDYVTLAFRVFLLLKVLVNYASFCLGSAKLLDFLQSATAFEKTTSFTPTARKKS</sequence>
<feature type="transmembrane region" description="Helical" evidence="1">
    <location>
        <begin position="103"/>
        <end position="121"/>
    </location>
</feature>
<gene>
    <name evidence="2" type="ORF">HPB52_000160</name>
</gene>
<reference evidence="2" key="1">
    <citation type="journal article" date="2020" name="Cell">
        <title>Large-Scale Comparative Analyses of Tick Genomes Elucidate Their Genetic Diversity and Vector Capacities.</title>
        <authorList>
            <consortium name="Tick Genome and Microbiome Consortium (TIGMIC)"/>
            <person name="Jia N."/>
            <person name="Wang J."/>
            <person name="Shi W."/>
            <person name="Du L."/>
            <person name="Sun Y."/>
            <person name="Zhan W."/>
            <person name="Jiang J.F."/>
            <person name="Wang Q."/>
            <person name="Zhang B."/>
            <person name="Ji P."/>
            <person name="Bell-Sakyi L."/>
            <person name="Cui X.M."/>
            <person name="Yuan T.T."/>
            <person name="Jiang B.G."/>
            <person name="Yang W.F."/>
            <person name="Lam T.T."/>
            <person name="Chang Q.C."/>
            <person name="Ding S.J."/>
            <person name="Wang X.J."/>
            <person name="Zhu J.G."/>
            <person name="Ruan X.D."/>
            <person name="Zhao L."/>
            <person name="Wei J.T."/>
            <person name="Ye R.Z."/>
            <person name="Que T.C."/>
            <person name="Du C.H."/>
            <person name="Zhou Y.H."/>
            <person name="Cheng J.X."/>
            <person name="Dai P.F."/>
            <person name="Guo W.B."/>
            <person name="Han X.H."/>
            <person name="Huang E.J."/>
            <person name="Li L.F."/>
            <person name="Wei W."/>
            <person name="Gao Y.C."/>
            <person name="Liu J.Z."/>
            <person name="Shao H.Z."/>
            <person name="Wang X."/>
            <person name="Wang C.C."/>
            <person name="Yang T.C."/>
            <person name="Huo Q.B."/>
            <person name="Li W."/>
            <person name="Chen H.Y."/>
            <person name="Chen S.E."/>
            <person name="Zhou L.G."/>
            <person name="Ni X.B."/>
            <person name="Tian J.H."/>
            <person name="Sheng Y."/>
            <person name="Liu T."/>
            <person name="Pan Y.S."/>
            <person name="Xia L.Y."/>
            <person name="Li J."/>
            <person name="Zhao F."/>
            <person name="Cao W.C."/>
        </authorList>
    </citation>
    <scope>NUCLEOTIDE SEQUENCE</scope>
    <source>
        <strain evidence="2">Rsan-2018</strain>
    </source>
</reference>
<evidence type="ECO:0000256" key="1">
    <source>
        <dbReference type="SAM" id="Phobius"/>
    </source>
</evidence>